<organism evidence="2 3">
    <name type="scientific">Magnetospirillum moscoviense</name>
    <dbReference type="NCBI Taxonomy" id="1437059"/>
    <lineage>
        <taxon>Bacteria</taxon>
        <taxon>Pseudomonadati</taxon>
        <taxon>Pseudomonadota</taxon>
        <taxon>Alphaproteobacteria</taxon>
        <taxon>Rhodospirillales</taxon>
        <taxon>Rhodospirillaceae</taxon>
        <taxon>Magnetospirillum</taxon>
    </lineage>
</organism>
<proteinExistence type="predicted"/>
<reference evidence="2 3" key="1">
    <citation type="submission" date="2016-04" db="EMBL/GenBank/DDBJ databases">
        <title>Draft genome sequence of freshwater magnetotactic bacteria Magnetospirillum marisnigri SP-1 and Magnetospirillum moscoviense BB-1.</title>
        <authorList>
            <person name="Koziaeva V."/>
            <person name="Dziuba M.V."/>
            <person name="Ivanov T.M."/>
            <person name="Kuznetsov B."/>
            <person name="Grouzdev D.S."/>
        </authorList>
    </citation>
    <scope>NUCLEOTIDE SEQUENCE [LARGE SCALE GENOMIC DNA]</scope>
    <source>
        <strain evidence="2 3">BB-1</strain>
    </source>
</reference>
<gene>
    <name evidence="2" type="ORF">A6A05_19510</name>
</gene>
<dbReference type="AlphaFoldDB" id="A0A178MY46"/>
<dbReference type="Pfam" id="PF13358">
    <property type="entry name" value="DDE_3"/>
    <property type="match status" value="1"/>
</dbReference>
<dbReference type="GO" id="GO:0003676">
    <property type="term" value="F:nucleic acid binding"/>
    <property type="evidence" value="ECO:0007669"/>
    <property type="project" value="InterPro"/>
</dbReference>
<dbReference type="Proteomes" id="UP000078543">
    <property type="component" value="Unassembled WGS sequence"/>
</dbReference>
<dbReference type="Gene3D" id="3.30.420.10">
    <property type="entry name" value="Ribonuclease H-like superfamily/Ribonuclease H"/>
    <property type="match status" value="1"/>
</dbReference>
<protein>
    <submittedName>
        <fullName evidence="2">Transposase</fullName>
    </submittedName>
</protein>
<dbReference type="InterPro" id="IPR036397">
    <property type="entry name" value="RNaseH_sf"/>
</dbReference>
<name>A0A178MY46_9PROT</name>
<dbReference type="InterPro" id="IPR038717">
    <property type="entry name" value="Tc1-like_DDE_dom"/>
</dbReference>
<comment type="caution">
    <text evidence="2">The sequence shown here is derived from an EMBL/GenBank/DDBJ whole genome shotgun (WGS) entry which is preliminary data.</text>
</comment>
<evidence type="ECO:0000313" key="2">
    <source>
        <dbReference type="EMBL" id="OAN57449.1"/>
    </source>
</evidence>
<feature type="domain" description="Tc1-like transposase DDE" evidence="1">
    <location>
        <begin position="2"/>
        <end position="118"/>
    </location>
</feature>
<keyword evidence="3" id="KW-1185">Reference proteome</keyword>
<dbReference type="EMBL" id="LWQU01000077">
    <property type="protein sequence ID" value="OAN57449.1"/>
    <property type="molecule type" value="Genomic_DNA"/>
</dbReference>
<evidence type="ECO:0000313" key="3">
    <source>
        <dbReference type="Proteomes" id="UP000078543"/>
    </source>
</evidence>
<accession>A0A178MY46</accession>
<evidence type="ECO:0000259" key="1">
    <source>
        <dbReference type="Pfam" id="PF13358"/>
    </source>
</evidence>
<sequence>MKGQRPPGLCDQRFDWTYIFATVEPVTGAEFALVLPTVSTVTMNLFLAEFAKTLAPDDHVVMVLDGAGWHGAAALAVPDNITLVPLPPYSPECNPVERIWLYLRERFLSIQVWPDQNAIIDACCDAWNALAADAQRIVSLAFYPWIEKVIS</sequence>